<dbReference type="Pfam" id="PF08279">
    <property type="entry name" value="HTH_11"/>
    <property type="match status" value="1"/>
</dbReference>
<dbReference type="Pfam" id="PF13280">
    <property type="entry name" value="WYL"/>
    <property type="match status" value="1"/>
</dbReference>
<organism evidence="4 5">
    <name type="scientific">Lederbergia lenta</name>
    <name type="common">Bacillus lentus</name>
    <dbReference type="NCBI Taxonomy" id="1467"/>
    <lineage>
        <taxon>Bacteria</taxon>
        <taxon>Bacillati</taxon>
        <taxon>Bacillota</taxon>
        <taxon>Bacilli</taxon>
        <taxon>Bacillales</taxon>
        <taxon>Bacillaceae</taxon>
        <taxon>Lederbergia</taxon>
    </lineage>
</organism>
<dbReference type="GO" id="GO:0003677">
    <property type="term" value="F:DNA binding"/>
    <property type="evidence" value="ECO:0007669"/>
    <property type="project" value="UniProtKB-KW"/>
</dbReference>
<dbReference type="PIRSF" id="PIRSF016838">
    <property type="entry name" value="PafC"/>
    <property type="match status" value="1"/>
</dbReference>
<dbReference type="EMBL" id="LS483476">
    <property type="protein sequence ID" value="SQI61177.1"/>
    <property type="molecule type" value="Genomic_DNA"/>
</dbReference>
<evidence type="ECO:0000259" key="3">
    <source>
        <dbReference type="PROSITE" id="PS51000"/>
    </source>
</evidence>
<proteinExistence type="predicted"/>
<dbReference type="PROSITE" id="PS51000">
    <property type="entry name" value="HTH_DEOR_2"/>
    <property type="match status" value="1"/>
</dbReference>
<dbReference type="AlphaFoldDB" id="A0A2X4W940"/>
<evidence type="ECO:0000256" key="1">
    <source>
        <dbReference type="ARBA" id="ARBA00023015"/>
    </source>
</evidence>
<dbReference type="InterPro" id="IPR013196">
    <property type="entry name" value="HTH_11"/>
</dbReference>
<dbReference type="PROSITE" id="PS52050">
    <property type="entry name" value="WYL"/>
    <property type="match status" value="1"/>
</dbReference>
<dbReference type="InterPro" id="IPR036388">
    <property type="entry name" value="WH-like_DNA-bd_sf"/>
</dbReference>
<name>A0A2X4W940_LEDLE</name>
<keyword evidence="1" id="KW-0805">Transcription regulation</keyword>
<dbReference type="SUPFAM" id="SSF46785">
    <property type="entry name" value="Winged helix' DNA-binding domain"/>
    <property type="match status" value="1"/>
</dbReference>
<sequence length="304" mass="35482">MRLDRLLAMTMILINRKRVRAQELAEMFAVSIRTIYRDIDTLSQAGIPVITYQGTNGGIGLVEGYRLDKSVLTEEELHAISSALKSVSTSFDDIHTTKVIEKIKNISGNPSPETFFVDFSPWGGNPQLKDKITLIKAAIHSSLCIQFTYTNSGRVETIRKIEPHTIVLKGQSWYIYGFCLLRNQFRLFKISRIKELVMSEKEFERREVQLENSPWDKEWYHPEKTVTLKIRFDHTFKPTMEEIFSPERFVCFKDGICQIEIEMPEDNWMYGFLLSFMDEIEVMGPGHVRQKLKELSMKMMNKYR</sequence>
<evidence type="ECO:0000313" key="5">
    <source>
        <dbReference type="Proteomes" id="UP000249134"/>
    </source>
</evidence>
<dbReference type="PANTHER" id="PTHR34580">
    <property type="match status" value="1"/>
</dbReference>
<dbReference type="Proteomes" id="UP000249134">
    <property type="component" value="Chromosome 1"/>
</dbReference>
<dbReference type="InterPro" id="IPR026881">
    <property type="entry name" value="WYL_dom"/>
</dbReference>
<dbReference type="PANTHER" id="PTHR34580:SF8">
    <property type="entry name" value="WYL DOMAIN-CONTAINING PROTEIN"/>
    <property type="match status" value="1"/>
</dbReference>
<dbReference type="InterPro" id="IPR051534">
    <property type="entry name" value="CBASS_pafABC_assoc_protein"/>
</dbReference>
<evidence type="ECO:0000256" key="2">
    <source>
        <dbReference type="ARBA" id="ARBA00023163"/>
    </source>
</evidence>
<dbReference type="InterPro" id="IPR028349">
    <property type="entry name" value="PafC-like"/>
</dbReference>
<keyword evidence="2" id="KW-0804">Transcription</keyword>
<gene>
    <name evidence="4" type="ORF">NCTC4824_03094</name>
</gene>
<protein>
    <submittedName>
        <fullName evidence="4">DNA-binding protein</fullName>
    </submittedName>
</protein>
<reference evidence="4 5" key="1">
    <citation type="submission" date="2018-06" db="EMBL/GenBank/DDBJ databases">
        <authorList>
            <consortium name="Pathogen Informatics"/>
            <person name="Doyle S."/>
        </authorList>
    </citation>
    <scope>NUCLEOTIDE SEQUENCE [LARGE SCALE GENOMIC DNA]</scope>
    <source>
        <strain evidence="4 5">NCTC4824</strain>
    </source>
</reference>
<dbReference type="GO" id="GO:0003700">
    <property type="term" value="F:DNA-binding transcription factor activity"/>
    <property type="evidence" value="ECO:0007669"/>
    <property type="project" value="InterPro"/>
</dbReference>
<dbReference type="STRING" id="1348624.GCA_001591545_03917"/>
<dbReference type="InterPro" id="IPR036390">
    <property type="entry name" value="WH_DNA-bd_sf"/>
</dbReference>
<dbReference type="InterPro" id="IPR001034">
    <property type="entry name" value="DeoR_HTH"/>
</dbReference>
<feature type="domain" description="HTH deoR-type" evidence="3">
    <location>
        <begin position="2"/>
        <end position="57"/>
    </location>
</feature>
<accession>A0A2X4W940</accession>
<dbReference type="Pfam" id="PF25583">
    <property type="entry name" value="WCX"/>
    <property type="match status" value="1"/>
</dbReference>
<evidence type="ECO:0000313" key="4">
    <source>
        <dbReference type="EMBL" id="SQI61177.1"/>
    </source>
</evidence>
<keyword evidence="4" id="KW-0238">DNA-binding</keyword>
<dbReference type="Gene3D" id="1.10.10.10">
    <property type="entry name" value="Winged helix-like DNA-binding domain superfamily/Winged helix DNA-binding domain"/>
    <property type="match status" value="1"/>
</dbReference>
<dbReference type="RefSeq" id="WP_066146316.1">
    <property type="nucleotide sequence ID" value="NZ_CBCSGM010000001.1"/>
</dbReference>
<keyword evidence="5" id="KW-1185">Reference proteome</keyword>
<dbReference type="KEGG" id="blen:NCTC4824_03094"/>
<dbReference type="InterPro" id="IPR057727">
    <property type="entry name" value="WCX_dom"/>
</dbReference>